<reference evidence="1 2" key="1">
    <citation type="submission" date="2015-03" db="EMBL/GenBank/DDBJ databases">
        <title>Genome assembly of Sandaracinus amylolyticus DSM 53668.</title>
        <authorList>
            <person name="Sharma G."/>
            <person name="Subramanian S."/>
        </authorList>
    </citation>
    <scope>NUCLEOTIDE SEQUENCE [LARGE SCALE GENOMIC DNA]</scope>
    <source>
        <strain evidence="1 2">DSM 53668</strain>
    </source>
</reference>
<name>A0A0F6SGT1_9BACT</name>
<accession>A0A0F6SGT1</accession>
<organism evidence="1 2">
    <name type="scientific">Sandaracinus amylolyticus</name>
    <dbReference type="NCBI Taxonomy" id="927083"/>
    <lineage>
        <taxon>Bacteria</taxon>
        <taxon>Pseudomonadati</taxon>
        <taxon>Myxococcota</taxon>
        <taxon>Polyangia</taxon>
        <taxon>Polyangiales</taxon>
        <taxon>Sandaracinaceae</taxon>
        <taxon>Sandaracinus</taxon>
    </lineage>
</organism>
<evidence type="ECO:0000313" key="2">
    <source>
        <dbReference type="Proteomes" id="UP000034883"/>
    </source>
</evidence>
<evidence type="ECO:0000313" key="1">
    <source>
        <dbReference type="EMBL" id="AKF09234.1"/>
    </source>
</evidence>
<dbReference type="EMBL" id="CP011125">
    <property type="protein sequence ID" value="AKF09234.1"/>
    <property type="molecule type" value="Genomic_DNA"/>
</dbReference>
<gene>
    <name evidence="1" type="ORF">DB32_006383</name>
</gene>
<keyword evidence="2" id="KW-1185">Reference proteome</keyword>
<proteinExistence type="predicted"/>
<dbReference type="Proteomes" id="UP000034883">
    <property type="component" value="Chromosome"/>
</dbReference>
<protein>
    <submittedName>
        <fullName evidence="1">Uncharacterized protein</fullName>
    </submittedName>
</protein>
<dbReference type="AlphaFoldDB" id="A0A0F6SGT1"/>
<sequence length="40" mass="3973">MPRAQASVPRVAGVGASIANVDVERGSRGVSACGSSPWCS</sequence>
<dbReference type="KEGG" id="samy:DB32_006383"/>